<evidence type="ECO:0000256" key="2">
    <source>
        <dbReference type="SAM" id="MobiDB-lite"/>
    </source>
</evidence>
<dbReference type="PANTHER" id="PTHR15462:SF19">
    <property type="entry name" value="PEPTIDASE S1 DOMAIN-CONTAINING PROTEIN"/>
    <property type="match status" value="1"/>
</dbReference>
<evidence type="ECO:0000256" key="1">
    <source>
        <dbReference type="ARBA" id="ARBA00022729"/>
    </source>
</evidence>
<evidence type="ECO:0000313" key="4">
    <source>
        <dbReference type="EMBL" id="MEV5509349.1"/>
    </source>
</evidence>
<organism evidence="4 5">
    <name type="scientific">Streptomyces orinoci</name>
    <name type="common">Streptoverticillium orinoci</name>
    <dbReference type="NCBI Taxonomy" id="67339"/>
    <lineage>
        <taxon>Bacteria</taxon>
        <taxon>Bacillati</taxon>
        <taxon>Actinomycetota</taxon>
        <taxon>Actinomycetes</taxon>
        <taxon>Kitasatosporales</taxon>
        <taxon>Streptomycetaceae</taxon>
        <taxon>Streptomyces</taxon>
    </lineage>
</organism>
<sequence length="410" mass="43728">MPSQRPRATHRYDGWRALRAHGSRTLAAAAVATALALSATACGPSDDKAAGNDKASASSQQSDNVLQLPKGFSLKDIEKWKNGDWKNWDRDRWLREARDFINPIIKGHWKPDTMKDAQSDDKKLADAPGAAPGSGQGDQGVTDPVPRPVPAQAVKLPYHQSVPPVGKVFFDAPQGHMVCSGTVVKDPAHPGKSNLVWTAGHCVHAGKKGGWYRNIAFVPSYNDKGLPSSRVNTAPVQDVAPHGVWWANWAQTSTQWITQGAETGGQGAPYDFSVLHVAQENGSGKSLEETVGSALTVDFNAPQVKSINSMGAWGYPAAPPFDGQKMYDCIDRPGRLSLDPAQPTMYRIGCTMTGGSSGGGWFAKGPDGRPELVSNTSIGPSDSRWLAGPHLGPEAKGVYDAISQKFASKG</sequence>
<evidence type="ECO:0000313" key="5">
    <source>
        <dbReference type="Proteomes" id="UP001552594"/>
    </source>
</evidence>
<accession>A0ABV3K2I3</accession>
<dbReference type="EMBL" id="JBFAUK010000020">
    <property type="protein sequence ID" value="MEV5509349.1"/>
    <property type="molecule type" value="Genomic_DNA"/>
</dbReference>
<proteinExistence type="predicted"/>
<protein>
    <recommendedName>
        <fullName evidence="6">Secreted protein</fullName>
    </recommendedName>
</protein>
<keyword evidence="1 3" id="KW-0732">Signal</keyword>
<dbReference type="Gene3D" id="2.40.10.10">
    <property type="entry name" value="Trypsin-like serine proteases"/>
    <property type="match status" value="2"/>
</dbReference>
<dbReference type="InterPro" id="IPR009003">
    <property type="entry name" value="Peptidase_S1_PA"/>
</dbReference>
<name>A0ABV3K2I3_STRON</name>
<dbReference type="RefSeq" id="WP_161968777.1">
    <property type="nucleotide sequence ID" value="NZ_JBFAUK010000020.1"/>
</dbReference>
<dbReference type="InterPro" id="IPR043504">
    <property type="entry name" value="Peptidase_S1_PA_chymotrypsin"/>
</dbReference>
<reference evidence="4 5" key="1">
    <citation type="submission" date="2024-06" db="EMBL/GenBank/DDBJ databases">
        <title>The Natural Products Discovery Center: Release of the First 8490 Sequenced Strains for Exploring Actinobacteria Biosynthetic Diversity.</title>
        <authorList>
            <person name="Kalkreuter E."/>
            <person name="Kautsar S.A."/>
            <person name="Yang D."/>
            <person name="Bader C.D."/>
            <person name="Teijaro C.N."/>
            <person name="Fluegel L."/>
            <person name="Davis C.M."/>
            <person name="Simpson J.R."/>
            <person name="Lauterbach L."/>
            <person name="Steele A.D."/>
            <person name="Gui C."/>
            <person name="Meng S."/>
            <person name="Li G."/>
            <person name="Viehrig K."/>
            <person name="Ye F."/>
            <person name="Su P."/>
            <person name="Kiefer A.F."/>
            <person name="Nichols A."/>
            <person name="Cepeda A.J."/>
            <person name="Yan W."/>
            <person name="Fan B."/>
            <person name="Jiang Y."/>
            <person name="Adhikari A."/>
            <person name="Zheng C.-J."/>
            <person name="Schuster L."/>
            <person name="Cowan T.M."/>
            <person name="Smanski M.J."/>
            <person name="Chevrette M.G."/>
            <person name="De Carvalho L.P.S."/>
            <person name="Shen B."/>
        </authorList>
    </citation>
    <scope>NUCLEOTIDE SEQUENCE [LARGE SCALE GENOMIC DNA]</scope>
    <source>
        <strain evidence="4 5">NPDC052347</strain>
    </source>
</reference>
<feature type="compositionally biased region" description="Polar residues" evidence="2">
    <location>
        <begin position="55"/>
        <end position="65"/>
    </location>
</feature>
<comment type="caution">
    <text evidence="4">The sequence shown here is derived from an EMBL/GenBank/DDBJ whole genome shotgun (WGS) entry which is preliminary data.</text>
</comment>
<feature type="chain" id="PRO_5046908292" description="Secreted protein" evidence="3">
    <location>
        <begin position="42"/>
        <end position="410"/>
    </location>
</feature>
<dbReference type="PANTHER" id="PTHR15462">
    <property type="entry name" value="SERINE PROTEASE"/>
    <property type="match status" value="1"/>
</dbReference>
<keyword evidence="5" id="KW-1185">Reference proteome</keyword>
<feature type="compositionally biased region" description="Basic and acidic residues" evidence="2">
    <location>
        <begin position="109"/>
        <end position="125"/>
    </location>
</feature>
<feature type="region of interest" description="Disordered" evidence="2">
    <location>
        <begin position="107"/>
        <end position="149"/>
    </location>
</feature>
<dbReference type="Proteomes" id="UP001552594">
    <property type="component" value="Unassembled WGS sequence"/>
</dbReference>
<evidence type="ECO:0000256" key="3">
    <source>
        <dbReference type="SAM" id="SignalP"/>
    </source>
</evidence>
<gene>
    <name evidence="4" type="ORF">AB0L16_23435</name>
</gene>
<dbReference type="InterPro" id="IPR050966">
    <property type="entry name" value="Glutamyl_endopeptidase"/>
</dbReference>
<feature type="signal peptide" evidence="3">
    <location>
        <begin position="1"/>
        <end position="41"/>
    </location>
</feature>
<evidence type="ECO:0008006" key="6">
    <source>
        <dbReference type="Google" id="ProtNLM"/>
    </source>
</evidence>
<dbReference type="SUPFAM" id="SSF50494">
    <property type="entry name" value="Trypsin-like serine proteases"/>
    <property type="match status" value="1"/>
</dbReference>
<feature type="region of interest" description="Disordered" evidence="2">
    <location>
        <begin position="42"/>
        <end position="67"/>
    </location>
</feature>